<dbReference type="EMBL" id="QQOH01000006">
    <property type="protein sequence ID" value="RDE18215.1"/>
    <property type="molecule type" value="Genomic_DNA"/>
</dbReference>
<dbReference type="PIRSF" id="PIRSF025550">
    <property type="entry name" value="UCP025550_lpd_carrier"/>
    <property type="match status" value="1"/>
</dbReference>
<comment type="caution">
    <text evidence="3">The sequence shown here is derived from an EMBL/GenBank/DDBJ whole genome shotgun (WGS) entry which is preliminary data.</text>
</comment>
<comment type="pathway">
    <text evidence="1">Cofactor biosynthesis; ubiquinone biosynthesis.</text>
</comment>
<accession>A0A369WFG9</accession>
<keyword evidence="4" id="KW-1185">Reference proteome</keyword>
<dbReference type="HAMAP" id="MF_02231">
    <property type="entry name" value="UbiT"/>
    <property type="match status" value="1"/>
</dbReference>
<comment type="function">
    <text evidence="1">Required for O(2)-independent ubiquinone (coenzyme Q) biosynthesis. Likely functions as an accessory factor.</text>
</comment>
<name>A0A369WFG9_9GAMM</name>
<dbReference type="UniPathway" id="UPA00232"/>
<dbReference type="GO" id="GO:0006744">
    <property type="term" value="P:ubiquinone biosynthetic process"/>
    <property type="evidence" value="ECO:0007669"/>
    <property type="project" value="UniProtKB-UniRule"/>
</dbReference>
<gene>
    <name evidence="1" type="primary">ubiT</name>
    <name evidence="3" type="ORF">DV711_18100</name>
</gene>
<dbReference type="Proteomes" id="UP000253769">
    <property type="component" value="Unassembled WGS sequence"/>
</dbReference>
<dbReference type="OrthoDB" id="5292463at2"/>
<evidence type="ECO:0000259" key="2">
    <source>
        <dbReference type="Pfam" id="PF02036"/>
    </source>
</evidence>
<keyword evidence="1" id="KW-0831">Ubiquinone biosynthesis</keyword>
<dbReference type="SUPFAM" id="SSF55718">
    <property type="entry name" value="SCP-like"/>
    <property type="match status" value="1"/>
</dbReference>
<evidence type="ECO:0000313" key="3">
    <source>
        <dbReference type="EMBL" id="RDE18215.1"/>
    </source>
</evidence>
<dbReference type="InterPro" id="IPR016830">
    <property type="entry name" value="UbiT"/>
</dbReference>
<evidence type="ECO:0000313" key="4">
    <source>
        <dbReference type="Proteomes" id="UP000253769"/>
    </source>
</evidence>
<dbReference type="InterPro" id="IPR036527">
    <property type="entry name" value="SCP2_sterol-bd_dom_sf"/>
</dbReference>
<protein>
    <recommendedName>
        <fullName evidence="1">Ubiquinone biosynthesis accessory factor UbiT</fullName>
    </recommendedName>
</protein>
<dbReference type="AlphaFoldDB" id="A0A369WFG9"/>
<comment type="similarity">
    <text evidence="1">Belongs to the UbiT family.</text>
</comment>
<evidence type="ECO:0000256" key="1">
    <source>
        <dbReference type="HAMAP-Rule" id="MF_02231"/>
    </source>
</evidence>
<organism evidence="3 4">
    <name type="scientific">Motiliproteus coralliicola</name>
    <dbReference type="NCBI Taxonomy" id="2283196"/>
    <lineage>
        <taxon>Bacteria</taxon>
        <taxon>Pseudomonadati</taxon>
        <taxon>Pseudomonadota</taxon>
        <taxon>Gammaproteobacteria</taxon>
        <taxon>Oceanospirillales</taxon>
        <taxon>Oceanospirillaceae</taxon>
        <taxon>Motiliproteus</taxon>
    </lineage>
</organism>
<feature type="domain" description="SCP2" evidence="2">
    <location>
        <begin position="18"/>
        <end position="117"/>
    </location>
</feature>
<dbReference type="InterPro" id="IPR003033">
    <property type="entry name" value="SCP2_sterol-bd_dom"/>
</dbReference>
<sequence length="143" mass="16290">MQQAGKIPFPVQRKVMLNLMEQAFAEPLEDGDFEFLEGKWLKVEISDLQLRWFFSYSEEDGLIASPDEIEDAGIRGNLKEFVLLATRSEDPDSLFFQRRLMIEGDTEVGLEVKNLMDSVDQDSLPPMIKLILNKGAPLLSKLL</sequence>
<dbReference type="Pfam" id="PF02036">
    <property type="entry name" value="SCP2"/>
    <property type="match status" value="1"/>
</dbReference>
<reference evidence="3 4" key="1">
    <citation type="submission" date="2018-07" db="EMBL/GenBank/DDBJ databases">
        <title>Motiliproteus coralliicola sp. nov., a bacterium isolated from Coral.</title>
        <authorList>
            <person name="Wang G."/>
        </authorList>
    </citation>
    <scope>NUCLEOTIDE SEQUENCE [LARGE SCALE GENOMIC DNA]</scope>
    <source>
        <strain evidence="3 4">C34</strain>
    </source>
</reference>
<proteinExistence type="inferred from homology"/>